<reference evidence="1 2" key="1">
    <citation type="submission" date="2022-12" db="EMBL/GenBank/DDBJ databases">
        <title>Chromosome-level genome assembly of true bugs.</title>
        <authorList>
            <person name="Ma L."/>
            <person name="Li H."/>
        </authorList>
    </citation>
    <scope>NUCLEOTIDE SEQUENCE [LARGE SCALE GENOMIC DNA]</scope>
    <source>
        <strain evidence="1">Lab_2022b</strain>
    </source>
</reference>
<protein>
    <submittedName>
        <fullName evidence="1">Uncharacterized protein</fullName>
    </submittedName>
</protein>
<dbReference type="Proteomes" id="UP001461498">
    <property type="component" value="Unassembled WGS sequence"/>
</dbReference>
<dbReference type="AlphaFoldDB" id="A0AAW1DB11"/>
<gene>
    <name evidence="1" type="ORF">O3M35_007919</name>
</gene>
<organism evidence="1 2">
    <name type="scientific">Rhynocoris fuscipes</name>
    <dbReference type="NCBI Taxonomy" id="488301"/>
    <lineage>
        <taxon>Eukaryota</taxon>
        <taxon>Metazoa</taxon>
        <taxon>Ecdysozoa</taxon>
        <taxon>Arthropoda</taxon>
        <taxon>Hexapoda</taxon>
        <taxon>Insecta</taxon>
        <taxon>Pterygota</taxon>
        <taxon>Neoptera</taxon>
        <taxon>Paraneoptera</taxon>
        <taxon>Hemiptera</taxon>
        <taxon>Heteroptera</taxon>
        <taxon>Panheteroptera</taxon>
        <taxon>Cimicomorpha</taxon>
        <taxon>Reduviidae</taxon>
        <taxon>Harpactorinae</taxon>
        <taxon>Harpactorini</taxon>
        <taxon>Rhynocoris</taxon>
    </lineage>
</organism>
<name>A0AAW1DB11_9HEMI</name>
<sequence length="135" mass="15217">MTSLSLEQMEDSCKRQYITLNGTIEEITIVLSDTDKYHMRNIGDLRELSGKIKVFMNGKLKQLIELIGRLKLIETGVQPQSDPPLFINDVQGYYDLTMIEARNIEQRIKDLMPKAIGGKLQSADNGSATSLNRPC</sequence>
<keyword evidence="2" id="KW-1185">Reference proteome</keyword>
<evidence type="ECO:0000313" key="1">
    <source>
        <dbReference type="EMBL" id="KAK9508204.1"/>
    </source>
</evidence>
<evidence type="ECO:0000313" key="2">
    <source>
        <dbReference type="Proteomes" id="UP001461498"/>
    </source>
</evidence>
<dbReference type="EMBL" id="JAPXFL010000004">
    <property type="protein sequence ID" value="KAK9508204.1"/>
    <property type="molecule type" value="Genomic_DNA"/>
</dbReference>
<proteinExistence type="predicted"/>
<accession>A0AAW1DB11</accession>
<comment type="caution">
    <text evidence="1">The sequence shown here is derived from an EMBL/GenBank/DDBJ whole genome shotgun (WGS) entry which is preliminary data.</text>
</comment>